<dbReference type="EMBL" id="CACQ02005084">
    <property type="protein sequence ID" value="CCF41999.1"/>
    <property type="molecule type" value="Genomic_DNA"/>
</dbReference>
<proteinExistence type="predicted"/>
<protein>
    <submittedName>
        <fullName evidence="2">Uncharacterized protein</fullName>
    </submittedName>
</protein>
<sequence>MGIARQVVGFECCEAARHHHRQHRHAMQLSPSSAGTSGVDSRKHVRNRKLTDTRCRPSVT</sequence>
<feature type="compositionally biased region" description="Polar residues" evidence="1">
    <location>
        <begin position="29"/>
        <end position="39"/>
    </location>
</feature>
<gene>
    <name evidence="2" type="ORF">CH063_12113</name>
</gene>
<evidence type="ECO:0000313" key="3">
    <source>
        <dbReference type="Proteomes" id="UP000007174"/>
    </source>
</evidence>
<accession>H1VP45</accession>
<dbReference type="AlphaFoldDB" id="H1VP45"/>
<feature type="region of interest" description="Disordered" evidence="1">
    <location>
        <begin position="22"/>
        <end position="60"/>
    </location>
</feature>
<evidence type="ECO:0000256" key="1">
    <source>
        <dbReference type="SAM" id="MobiDB-lite"/>
    </source>
</evidence>
<reference evidence="3" key="1">
    <citation type="journal article" date="2012" name="Nat. Genet.">
        <title>Lifestyle transitions in plant pathogenic Colletotrichum fungi deciphered by genome and transcriptome analyses.</title>
        <authorList>
            <person name="O'Connell R.J."/>
            <person name="Thon M.R."/>
            <person name="Hacquard S."/>
            <person name="Amyotte S.G."/>
            <person name="Kleemann J."/>
            <person name="Torres M.F."/>
            <person name="Damm U."/>
            <person name="Buiate E.A."/>
            <person name="Epstein L."/>
            <person name="Alkan N."/>
            <person name="Altmueller J."/>
            <person name="Alvarado-Balderrama L."/>
            <person name="Bauser C.A."/>
            <person name="Becker C."/>
            <person name="Birren B.W."/>
            <person name="Chen Z."/>
            <person name="Choi J."/>
            <person name="Crouch J.A."/>
            <person name="Duvick J.P."/>
            <person name="Farman M.A."/>
            <person name="Gan P."/>
            <person name="Heiman D."/>
            <person name="Henrissat B."/>
            <person name="Howard R.J."/>
            <person name="Kabbage M."/>
            <person name="Koch C."/>
            <person name="Kracher B."/>
            <person name="Kubo Y."/>
            <person name="Law A.D."/>
            <person name="Lebrun M.-H."/>
            <person name="Lee Y.-H."/>
            <person name="Miyara I."/>
            <person name="Moore N."/>
            <person name="Neumann U."/>
            <person name="Nordstroem K."/>
            <person name="Panaccione D.G."/>
            <person name="Panstruga R."/>
            <person name="Place M."/>
            <person name="Proctor R.H."/>
            <person name="Prusky D."/>
            <person name="Rech G."/>
            <person name="Reinhardt R."/>
            <person name="Rollins J.A."/>
            <person name="Rounsley S."/>
            <person name="Schardl C.L."/>
            <person name="Schwartz D.C."/>
            <person name="Shenoy N."/>
            <person name="Shirasu K."/>
            <person name="Sikhakolli U.R."/>
            <person name="Stueber K."/>
            <person name="Sukno S.A."/>
            <person name="Sweigard J.A."/>
            <person name="Takano Y."/>
            <person name="Takahara H."/>
            <person name="Trail F."/>
            <person name="van der Does H.C."/>
            <person name="Voll L.M."/>
            <person name="Will I."/>
            <person name="Young S."/>
            <person name="Zeng Q."/>
            <person name="Zhang J."/>
            <person name="Zhou S."/>
            <person name="Dickman M.B."/>
            <person name="Schulze-Lefert P."/>
            <person name="Ver Loren van Themaat E."/>
            <person name="Ma L.-J."/>
            <person name="Vaillancourt L.J."/>
        </authorList>
    </citation>
    <scope>NUCLEOTIDE SEQUENCE [LARGE SCALE GENOMIC DNA]</scope>
    <source>
        <strain evidence="3">IMI 349063</strain>
    </source>
</reference>
<evidence type="ECO:0000313" key="2">
    <source>
        <dbReference type="EMBL" id="CCF41999.1"/>
    </source>
</evidence>
<feature type="compositionally biased region" description="Basic and acidic residues" evidence="1">
    <location>
        <begin position="49"/>
        <end position="60"/>
    </location>
</feature>
<organism evidence="2 3">
    <name type="scientific">Colletotrichum higginsianum (strain IMI 349063)</name>
    <name type="common">Crucifer anthracnose fungus</name>
    <dbReference type="NCBI Taxonomy" id="759273"/>
    <lineage>
        <taxon>Eukaryota</taxon>
        <taxon>Fungi</taxon>
        <taxon>Dikarya</taxon>
        <taxon>Ascomycota</taxon>
        <taxon>Pezizomycotina</taxon>
        <taxon>Sordariomycetes</taxon>
        <taxon>Hypocreomycetidae</taxon>
        <taxon>Glomerellales</taxon>
        <taxon>Glomerellaceae</taxon>
        <taxon>Colletotrichum</taxon>
        <taxon>Colletotrichum destructivum species complex</taxon>
    </lineage>
</organism>
<dbReference type="HOGENOM" id="CLU_2928908_0_0_1"/>
<name>H1VP45_COLHI</name>
<dbReference type="Proteomes" id="UP000007174">
    <property type="component" value="Unassembled WGS sequence"/>
</dbReference>